<dbReference type="Proteomes" id="UP000190080">
    <property type="component" value="Unassembled WGS sequence"/>
</dbReference>
<comment type="caution">
    <text evidence="1">The sequence shown here is derived from an EMBL/GenBank/DDBJ whole genome shotgun (WGS) entry which is preliminary data.</text>
</comment>
<protein>
    <submittedName>
        <fullName evidence="1">Uncharacterized protein</fullName>
    </submittedName>
</protein>
<evidence type="ECO:0000313" key="1">
    <source>
        <dbReference type="EMBL" id="OPJ63837.1"/>
    </source>
</evidence>
<name>A0A1V4IWN6_9CLOT</name>
<dbReference type="AlphaFoldDB" id="A0A1V4IWN6"/>
<sequence length="108" mass="12557">MRRIHRIMFILCILIIFAGVLKVNIEFNRLNGNAHNKKNYEGIYKDNRKNCDAFAEFTLNRKTGNKAKLYIDYSPIDIRVNIGKKVVYINGTIFSRLKEKVRALAHGN</sequence>
<dbReference type="OrthoDB" id="1912019at2"/>
<evidence type="ECO:0000313" key="2">
    <source>
        <dbReference type="Proteomes" id="UP000190080"/>
    </source>
</evidence>
<organism evidence="1 2">
    <name type="scientific">Clostridium oryzae</name>
    <dbReference type="NCBI Taxonomy" id="1450648"/>
    <lineage>
        <taxon>Bacteria</taxon>
        <taxon>Bacillati</taxon>
        <taxon>Bacillota</taxon>
        <taxon>Clostridia</taxon>
        <taxon>Eubacteriales</taxon>
        <taxon>Clostridiaceae</taxon>
        <taxon>Clostridium</taxon>
    </lineage>
</organism>
<gene>
    <name evidence="1" type="ORF">CLORY_10210</name>
</gene>
<proteinExistence type="predicted"/>
<accession>A0A1V4IWN6</accession>
<reference evidence="1 2" key="1">
    <citation type="submission" date="2017-03" db="EMBL/GenBank/DDBJ databases">
        <title>Genome sequence of Clostridium oryzae DSM 28571.</title>
        <authorList>
            <person name="Poehlein A."/>
            <person name="Daniel R."/>
        </authorList>
    </citation>
    <scope>NUCLEOTIDE SEQUENCE [LARGE SCALE GENOMIC DNA]</scope>
    <source>
        <strain evidence="1 2">DSM 28571</strain>
    </source>
</reference>
<dbReference type="RefSeq" id="WP_079422444.1">
    <property type="nucleotide sequence ID" value="NZ_MZGV01000007.1"/>
</dbReference>
<dbReference type="EMBL" id="MZGV01000007">
    <property type="protein sequence ID" value="OPJ63837.1"/>
    <property type="molecule type" value="Genomic_DNA"/>
</dbReference>
<keyword evidence="2" id="KW-1185">Reference proteome</keyword>